<evidence type="ECO:0000256" key="1">
    <source>
        <dbReference type="SAM" id="MobiDB-lite"/>
    </source>
</evidence>
<feature type="compositionally biased region" description="Basic residues" evidence="1">
    <location>
        <begin position="150"/>
        <end position="159"/>
    </location>
</feature>
<evidence type="ECO:0000313" key="4">
    <source>
        <dbReference type="Proteomes" id="UP000516173"/>
    </source>
</evidence>
<dbReference type="AlphaFoldDB" id="A0A7G1KTD1"/>
<dbReference type="EMBL" id="AP023396">
    <property type="protein sequence ID" value="BCK56444.1"/>
    <property type="molecule type" value="Genomic_DNA"/>
</dbReference>
<accession>A0A7G1KTD1</accession>
<gene>
    <name evidence="3" type="ORF">NWFMUON74_42160</name>
</gene>
<feature type="domain" description="DnaJ homologue subfamily C member 28 conserved" evidence="2">
    <location>
        <begin position="14"/>
        <end position="84"/>
    </location>
</feature>
<dbReference type="RefSeq" id="WP_187683514.1">
    <property type="nucleotide sequence ID" value="NZ_AP023396.1"/>
</dbReference>
<protein>
    <submittedName>
        <fullName evidence="3">DUF1992 domain-containing protein</fullName>
    </submittedName>
</protein>
<dbReference type="Pfam" id="PF09350">
    <property type="entry name" value="DJC28_CD"/>
    <property type="match status" value="1"/>
</dbReference>
<keyword evidence="4" id="KW-1185">Reference proteome</keyword>
<dbReference type="KEGG" id="nwl:NWFMUON74_42160"/>
<sequence>MTERKPAGMTHESWVDKQIREATERGEFENLPGAGKPIPGAGQPVGEDSWLRDYLRREGVTGEGVLPPSLLLRRDLERLPERLRHLRFERDVRELAAELNARIVDWQRLPTGPHVTVAPVDIDEVVEQWRTDRTPTAATSPEPAEPTPARPRRRWFRRR</sequence>
<dbReference type="Proteomes" id="UP000516173">
    <property type="component" value="Chromosome"/>
</dbReference>
<feature type="region of interest" description="Disordered" evidence="1">
    <location>
        <begin position="128"/>
        <end position="159"/>
    </location>
</feature>
<reference evidence="3 4" key="1">
    <citation type="submission" date="2020-08" db="EMBL/GenBank/DDBJ databases">
        <title>Genome Sequencing of Nocardia wallacei strain FMUON74 and assembly.</title>
        <authorList>
            <person name="Toyokawa M."/>
            <person name="Uesaka K."/>
        </authorList>
    </citation>
    <scope>NUCLEOTIDE SEQUENCE [LARGE SCALE GENOMIC DNA]</scope>
    <source>
        <strain evidence="3 4">FMUON74</strain>
    </source>
</reference>
<organism evidence="3 4">
    <name type="scientific">Nocardia wallacei</name>
    <dbReference type="NCBI Taxonomy" id="480035"/>
    <lineage>
        <taxon>Bacteria</taxon>
        <taxon>Bacillati</taxon>
        <taxon>Actinomycetota</taxon>
        <taxon>Actinomycetes</taxon>
        <taxon>Mycobacteriales</taxon>
        <taxon>Nocardiaceae</taxon>
        <taxon>Nocardia</taxon>
    </lineage>
</organism>
<name>A0A7G1KTD1_9NOCA</name>
<dbReference type="GeneID" id="80348690"/>
<evidence type="ECO:0000259" key="2">
    <source>
        <dbReference type="Pfam" id="PF09350"/>
    </source>
</evidence>
<evidence type="ECO:0000313" key="3">
    <source>
        <dbReference type="EMBL" id="BCK56444.1"/>
    </source>
</evidence>
<dbReference type="InterPro" id="IPR018961">
    <property type="entry name" value="DnaJ_homolog_subfam-C_membr-28"/>
</dbReference>
<proteinExistence type="predicted"/>